<organism evidence="2 3">
    <name type="scientific">Parelaphostrongylus tenuis</name>
    <name type="common">Meningeal worm</name>
    <dbReference type="NCBI Taxonomy" id="148309"/>
    <lineage>
        <taxon>Eukaryota</taxon>
        <taxon>Metazoa</taxon>
        <taxon>Ecdysozoa</taxon>
        <taxon>Nematoda</taxon>
        <taxon>Chromadorea</taxon>
        <taxon>Rhabditida</taxon>
        <taxon>Rhabditina</taxon>
        <taxon>Rhabditomorpha</taxon>
        <taxon>Strongyloidea</taxon>
        <taxon>Metastrongylidae</taxon>
        <taxon>Parelaphostrongylus</taxon>
    </lineage>
</organism>
<feature type="compositionally biased region" description="Basic and acidic residues" evidence="1">
    <location>
        <begin position="43"/>
        <end position="78"/>
    </location>
</feature>
<name>A0AAD5N792_PARTN</name>
<dbReference type="Proteomes" id="UP001196413">
    <property type="component" value="Unassembled WGS sequence"/>
</dbReference>
<dbReference type="AlphaFoldDB" id="A0AAD5N792"/>
<evidence type="ECO:0000256" key="1">
    <source>
        <dbReference type="SAM" id="MobiDB-lite"/>
    </source>
</evidence>
<accession>A0AAD5N792</accession>
<proteinExistence type="predicted"/>
<evidence type="ECO:0000313" key="2">
    <source>
        <dbReference type="EMBL" id="KAJ1362176.1"/>
    </source>
</evidence>
<reference evidence="2" key="1">
    <citation type="submission" date="2021-06" db="EMBL/GenBank/DDBJ databases">
        <title>Parelaphostrongylus tenuis whole genome reference sequence.</title>
        <authorList>
            <person name="Garwood T.J."/>
            <person name="Larsen P.A."/>
            <person name="Fountain-Jones N.M."/>
            <person name="Garbe J.R."/>
            <person name="Macchietto M.G."/>
            <person name="Kania S.A."/>
            <person name="Gerhold R.W."/>
            <person name="Richards J.E."/>
            <person name="Wolf T.M."/>
        </authorList>
    </citation>
    <scope>NUCLEOTIDE SEQUENCE</scope>
    <source>
        <strain evidence="2">MNPRO001-30</strain>
        <tissue evidence="2">Meninges</tissue>
    </source>
</reference>
<keyword evidence="3" id="KW-1185">Reference proteome</keyword>
<dbReference type="EMBL" id="JAHQIW010004389">
    <property type="protein sequence ID" value="KAJ1362176.1"/>
    <property type="molecule type" value="Genomic_DNA"/>
</dbReference>
<gene>
    <name evidence="2" type="ORF">KIN20_021612</name>
</gene>
<evidence type="ECO:0000313" key="3">
    <source>
        <dbReference type="Proteomes" id="UP001196413"/>
    </source>
</evidence>
<sequence>MRVLWKECNHAVNDAMTSVIEVAEANGRRQTSTASYTVKRWKRTSDRTKERRNTDKREKEKESKKRKEKGDEKMDKMAPKYARIM</sequence>
<protein>
    <submittedName>
        <fullName evidence="2">Uncharacterized protein</fullName>
    </submittedName>
</protein>
<feature type="region of interest" description="Disordered" evidence="1">
    <location>
        <begin position="26"/>
        <end position="85"/>
    </location>
</feature>
<comment type="caution">
    <text evidence="2">The sequence shown here is derived from an EMBL/GenBank/DDBJ whole genome shotgun (WGS) entry which is preliminary data.</text>
</comment>